<protein>
    <submittedName>
        <fullName evidence="2">Uncharacterized protein</fullName>
    </submittedName>
</protein>
<sequence length="110" mass="11943">MAVRQHRYQRAQRGKIATGTSGALSHSQTKTPGITMLMMQTSVSPVQHLGIQCSKNRLYTKNDATQVTAQQHTPQGTNRAGSRSKASKPRDDSGETERDKILDLPALGIG</sequence>
<proteinExistence type="predicted"/>
<feature type="compositionally biased region" description="Basic and acidic residues" evidence="1">
    <location>
        <begin position="88"/>
        <end position="102"/>
    </location>
</feature>
<dbReference type="Proteomes" id="UP001295444">
    <property type="component" value="Chromosome 13"/>
</dbReference>
<dbReference type="EMBL" id="OW240924">
    <property type="protein sequence ID" value="CAH2327390.1"/>
    <property type="molecule type" value="Genomic_DNA"/>
</dbReference>
<feature type="compositionally biased region" description="Polar residues" evidence="1">
    <location>
        <begin position="62"/>
        <end position="81"/>
    </location>
</feature>
<evidence type="ECO:0000256" key="1">
    <source>
        <dbReference type="SAM" id="MobiDB-lite"/>
    </source>
</evidence>
<feature type="compositionally biased region" description="Polar residues" evidence="1">
    <location>
        <begin position="18"/>
        <end position="30"/>
    </location>
</feature>
<feature type="region of interest" description="Disordered" evidence="1">
    <location>
        <begin position="1"/>
        <end position="30"/>
    </location>
</feature>
<feature type="region of interest" description="Disordered" evidence="1">
    <location>
        <begin position="62"/>
        <end position="110"/>
    </location>
</feature>
<evidence type="ECO:0000313" key="3">
    <source>
        <dbReference type="Proteomes" id="UP001295444"/>
    </source>
</evidence>
<keyword evidence="3" id="KW-1185">Reference proteome</keyword>
<gene>
    <name evidence="2" type="ORF">PECUL_23A054362</name>
</gene>
<reference evidence="2" key="1">
    <citation type="submission" date="2022-03" db="EMBL/GenBank/DDBJ databases">
        <authorList>
            <person name="Alioto T."/>
            <person name="Alioto T."/>
            <person name="Gomez Garrido J."/>
        </authorList>
    </citation>
    <scope>NUCLEOTIDE SEQUENCE</scope>
</reference>
<evidence type="ECO:0000313" key="2">
    <source>
        <dbReference type="EMBL" id="CAH2327390.1"/>
    </source>
</evidence>
<organism evidence="2 3">
    <name type="scientific">Pelobates cultripes</name>
    <name type="common">Western spadefoot toad</name>
    <dbReference type="NCBI Taxonomy" id="61616"/>
    <lineage>
        <taxon>Eukaryota</taxon>
        <taxon>Metazoa</taxon>
        <taxon>Chordata</taxon>
        <taxon>Craniata</taxon>
        <taxon>Vertebrata</taxon>
        <taxon>Euteleostomi</taxon>
        <taxon>Amphibia</taxon>
        <taxon>Batrachia</taxon>
        <taxon>Anura</taxon>
        <taxon>Pelobatoidea</taxon>
        <taxon>Pelobatidae</taxon>
        <taxon>Pelobates</taxon>
    </lineage>
</organism>
<name>A0AAD1TIW1_PELCU</name>
<accession>A0AAD1TIW1</accession>
<dbReference type="AlphaFoldDB" id="A0AAD1TIW1"/>
<feature type="compositionally biased region" description="Basic residues" evidence="1">
    <location>
        <begin position="1"/>
        <end position="13"/>
    </location>
</feature>